<comment type="caution">
    <text evidence="1">The sequence shown here is derived from an EMBL/GenBank/DDBJ whole genome shotgun (WGS) entry which is preliminary data.</text>
</comment>
<organism evidence="1 2">
    <name type="scientific">Mesorhizobium calcicola</name>
    <dbReference type="NCBI Taxonomy" id="1300310"/>
    <lineage>
        <taxon>Bacteria</taxon>
        <taxon>Pseudomonadati</taxon>
        <taxon>Pseudomonadota</taxon>
        <taxon>Alphaproteobacteria</taxon>
        <taxon>Hyphomicrobiales</taxon>
        <taxon>Phyllobacteriaceae</taxon>
        <taxon>Mesorhizobium</taxon>
    </lineage>
</organism>
<evidence type="ECO:0000313" key="1">
    <source>
        <dbReference type="EMBL" id="MFD2051907.1"/>
    </source>
</evidence>
<dbReference type="RefSeq" id="WP_379016723.1">
    <property type="nucleotide sequence ID" value="NZ_JBHUGY010000003.1"/>
</dbReference>
<keyword evidence="2" id="KW-1185">Reference proteome</keyword>
<sequence length="92" mass="9690">MASSRATLLIGLSLPPSDCAGDFPLGAPAYGEWQDQGIVGAFAQIVFDGSAFAAAARWEANVQGRARTFYRQEKRAKLYFNDGSSDVGVGSG</sequence>
<name>A0ABW4W8F8_9HYPH</name>
<dbReference type="Proteomes" id="UP001597349">
    <property type="component" value="Unassembled WGS sequence"/>
</dbReference>
<reference evidence="2" key="1">
    <citation type="journal article" date="2019" name="Int. J. Syst. Evol. Microbiol.">
        <title>The Global Catalogue of Microorganisms (GCM) 10K type strain sequencing project: providing services to taxonomists for standard genome sequencing and annotation.</title>
        <authorList>
            <consortium name="The Broad Institute Genomics Platform"/>
            <consortium name="The Broad Institute Genome Sequencing Center for Infectious Disease"/>
            <person name="Wu L."/>
            <person name="Ma J."/>
        </authorList>
    </citation>
    <scope>NUCLEOTIDE SEQUENCE [LARGE SCALE GENOMIC DNA]</scope>
    <source>
        <strain evidence="2">CGMCC 1.16226</strain>
    </source>
</reference>
<proteinExistence type="predicted"/>
<gene>
    <name evidence="1" type="ORF">ACFSQT_01635</name>
</gene>
<accession>A0ABW4W8F8</accession>
<dbReference type="EMBL" id="JBHUGY010000003">
    <property type="protein sequence ID" value="MFD2051907.1"/>
    <property type="molecule type" value="Genomic_DNA"/>
</dbReference>
<evidence type="ECO:0000313" key="2">
    <source>
        <dbReference type="Proteomes" id="UP001597349"/>
    </source>
</evidence>
<protein>
    <submittedName>
        <fullName evidence="1">Uncharacterized protein</fullName>
    </submittedName>
</protein>